<feature type="domain" description="HTH merR-type" evidence="5">
    <location>
        <begin position="5"/>
        <end position="74"/>
    </location>
</feature>
<evidence type="ECO:0000313" key="6">
    <source>
        <dbReference type="EMBL" id="SVB26764.1"/>
    </source>
</evidence>
<gene>
    <name evidence="6" type="ORF">METZ01_LOCUS179618</name>
</gene>
<evidence type="ECO:0000256" key="2">
    <source>
        <dbReference type="ARBA" id="ARBA00023015"/>
    </source>
</evidence>
<dbReference type="PROSITE" id="PS50937">
    <property type="entry name" value="HTH_MERR_2"/>
    <property type="match status" value="1"/>
</dbReference>
<dbReference type="EMBL" id="UINC01035024">
    <property type="protein sequence ID" value="SVB26764.1"/>
    <property type="molecule type" value="Genomic_DNA"/>
</dbReference>
<dbReference type="GO" id="GO:0003677">
    <property type="term" value="F:DNA binding"/>
    <property type="evidence" value="ECO:0007669"/>
    <property type="project" value="UniProtKB-KW"/>
</dbReference>
<dbReference type="CDD" id="cd00592">
    <property type="entry name" value="HTH_MerR-like"/>
    <property type="match status" value="1"/>
</dbReference>
<dbReference type="InterPro" id="IPR047057">
    <property type="entry name" value="MerR_fam"/>
</dbReference>
<dbReference type="PANTHER" id="PTHR30204:SF69">
    <property type="entry name" value="MERR-FAMILY TRANSCRIPTIONAL REGULATOR"/>
    <property type="match status" value="1"/>
</dbReference>
<accession>A0A382CLQ7</accession>
<name>A0A382CLQ7_9ZZZZ</name>
<evidence type="ECO:0000256" key="1">
    <source>
        <dbReference type="ARBA" id="ARBA00022491"/>
    </source>
</evidence>
<keyword evidence="4" id="KW-0804">Transcription</keyword>
<dbReference type="Pfam" id="PF13411">
    <property type="entry name" value="MerR_1"/>
    <property type="match status" value="1"/>
</dbReference>
<dbReference type="InterPro" id="IPR009061">
    <property type="entry name" value="DNA-bd_dom_put_sf"/>
</dbReference>
<dbReference type="SUPFAM" id="SSF46955">
    <property type="entry name" value="Putative DNA-binding domain"/>
    <property type="match status" value="1"/>
</dbReference>
<evidence type="ECO:0000259" key="5">
    <source>
        <dbReference type="PROSITE" id="PS50937"/>
    </source>
</evidence>
<dbReference type="PANTHER" id="PTHR30204">
    <property type="entry name" value="REDOX-CYCLING DRUG-SENSING TRANSCRIPTIONAL ACTIVATOR SOXR"/>
    <property type="match status" value="1"/>
</dbReference>
<reference evidence="6" key="1">
    <citation type="submission" date="2018-05" db="EMBL/GenBank/DDBJ databases">
        <authorList>
            <person name="Lanie J.A."/>
            <person name="Ng W.-L."/>
            <person name="Kazmierczak K.M."/>
            <person name="Andrzejewski T.M."/>
            <person name="Davidsen T.M."/>
            <person name="Wayne K.J."/>
            <person name="Tettelin H."/>
            <person name="Glass J.I."/>
            <person name="Rusch D."/>
            <person name="Podicherti R."/>
            <person name="Tsui H.-C.T."/>
            <person name="Winkler M.E."/>
        </authorList>
    </citation>
    <scope>NUCLEOTIDE SEQUENCE</scope>
</reference>
<dbReference type="SMART" id="SM00422">
    <property type="entry name" value="HTH_MERR"/>
    <property type="match status" value="1"/>
</dbReference>
<dbReference type="AlphaFoldDB" id="A0A382CLQ7"/>
<evidence type="ECO:0000256" key="4">
    <source>
        <dbReference type="ARBA" id="ARBA00023163"/>
    </source>
</evidence>
<dbReference type="Gene3D" id="1.10.1660.10">
    <property type="match status" value="1"/>
</dbReference>
<keyword evidence="1" id="KW-0678">Repressor</keyword>
<protein>
    <recommendedName>
        <fullName evidence="5">HTH merR-type domain-containing protein</fullName>
    </recommendedName>
</protein>
<keyword evidence="3" id="KW-0238">DNA-binding</keyword>
<proteinExistence type="predicted"/>
<dbReference type="InterPro" id="IPR000551">
    <property type="entry name" value="MerR-type_HTH_dom"/>
</dbReference>
<dbReference type="GO" id="GO:0003700">
    <property type="term" value="F:DNA-binding transcription factor activity"/>
    <property type="evidence" value="ECO:0007669"/>
    <property type="project" value="InterPro"/>
</dbReference>
<sequence>MNKNEYSISEVAKLIGVSTSAINYYIRSNIIPAPQKVSKTRAVFFEEHIQKLKKIKTLKEEGYPLKLIKKQINTSPLKTGDKFTVSEILDKLDLSQSFYDDLLSKKLIKKPNKVKGLNVHSLDDLNLINAYAKLHKNGVSFTVLKRHLEYEKLSEAEAYLLIEHIEQAKSNKIYNQKEIVDNFDIIRKYFRMSYIK</sequence>
<keyword evidence="2" id="KW-0805">Transcription regulation</keyword>
<evidence type="ECO:0000256" key="3">
    <source>
        <dbReference type="ARBA" id="ARBA00023125"/>
    </source>
</evidence>
<organism evidence="6">
    <name type="scientific">marine metagenome</name>
    <dbReference type="NCBI Taxonomy" id="408172"/>
    <lineage>
        <taxon>unclassified sequences</taxon>
        <taxon>metagenomes</taxon>
        <taxon>ecological metagenomes</taxon>
    </lineage>
</organism>